<dbReference type="AlphaFoldDB" id="D3Q386"/>
<evidence type="ECO:0000256" key="1">
    <source>
        <dbReference type="SAM" id="Phobius"/>
    </source>
</evidence>
<keyword evidence="1" id="KW-1133">Transmembrane helix</keyword>
<reference evidence="2 3" key="1">
    <citation type="journal article" date="2009" name="Stand. Genomic Sci.">
        <title>Complete genome sequence of Stackebrandtia nassauensis type strain (LLR-40K-21).</title>
        <authorList>
            <person name="Munk C."/>
            <person name="Lapidus A."/>
            <person name="Copeland A."/>
            <person name="Jando M."/>
            <person name="Mayilraj S."/>
            <person name="Glavina Del Rio T."/>
            <person name="Nolan M."/>
            <person name="Chen F."/>
            <person name="Lucas S."/>
            <person name="Tice H."/>
            <person name="Cheng J.F."/>
            <person name="Han C."/>
            <person name="Detter J.C."/>
            <person name="Bruce D."/>
            <person name="Goodwin L."/>
            <person name="Chain P."/>
            <person name="Pitluck S."/>
            <person name="Goker M."/>
            <person name="Ovchinikova G."/>
            <person name="Pati A."/>
            <person name="Ivanova N."/>
            <person name="Mavromatis K."/>
            <person name="Chen A."/>
            <person name="Palaniappan K."/>
            <person name="Land M."/>
            <person name="Hauser L."/>
            <person name="Chang Y.J."/>
            <person name="Jeffries C.D."/>
            <person name="Bristow J."/>
            <person name="Eisen J.A."/>
            <person name="Markowitz V."/>
            <person name="Hugenholtz P."/>
            <person name="Kyrpides N.C."/>
            <person name="Klenk H.P."/>
        </authorList>
    </citation>
    <scope>NUCLEOTIDE SEQUENCE [LARGE SCALE GENOMIC DNA]</scope>
    <source>
        <strain evidence="3">DSM 44728 / CIP 108903 / NRRL B-16338 / NBRC 102104 / LLR-40K-21</strain>
    </source>
</reference>
<organism evidence="2 3">
    <name type="scientific">Stackebrandtia nassauensis (strain DSM 44728 / CIP 108903 / NRRL B-16338 / NBRC 102104 / LLR-40K-21)</name>
    <dbReference type="NCBI Taxonomy" id="446470"/>
    <lineage>
        <taxon>Bacteria</taxon>
        <taxon>Bacillati</taxon>
        <taxon>Actinomycetota</taxon>
        <taxon>Actinomycetes</taxon>
        <taxon>Glycomycetales</taxon>
        <taxon>Glycomycetaceae</taxon>
        <taxon>Stackebrandtia</taxon>
    </lineage>
</organism>
<feature type="transmembrane region" description="Helical" evidence="1">
    <location>
        <begin position="98"/>
        <end position="117"/>
    </location>
</feature>
<gene>
    <name evidence="2" type="ordered locus">Snas_0338</name>
</gene>
<feature type="transmembrane region" description="Helical" evidence="1">
    <location>
        <begin position="6"/>
        <end position="23"/>
    </location>
</feature>
<keyword evidence="1" id="KW-0472">Membrane</keyword>
<dbReference type="RefSeq" id="WP_013015627.1">
    <property type="nucleotide sequence ID" value="NC_013947.1"/>
</dbReference>
<dbReference type="HOGENOM" id="CLU_1969196_0_0_11"/>
<protein>
    <submittedName>
        <fullName evidence="2">Uncharacterized protein</fullName>
    </submittedName>
</protein>
<proteinExistence type="predicted"/>
<dbReference type="STRING" id="446470.Snas_0338"/>
<feature type="transmembrane region" description="Helical" evidence="1">
    <location>
        <begin position="30"/>
        <end position="50"/>
    </location>
</feature>
<name>D3Q386_STANL</name>
<keyword evidence="3" id="KW-1185">Reference proteome</keyword>
<dbReference type="EMBL" id="CP001778">
    <property type="protein sequence ID" value="ADD40056.1"/>
    <property type="molecule type" value="Genomic_DNA"/>
</dbReference>
<evidence type="ECO:0000313" key="3">
    <source>
        <dbReference type="Proteomes" id="UP000000844"/>
    </source>
</evidence>
<feature type="transmembrane region" description="Helical" evidence="1">
    <location>
        <begin position="62"/>
        <end position="86"/>
    </location>
</feature>
<dbReference type="Proteomes" id="UP000000844">
    <property type="component" value="Chromosome"/>
</dbReference>
<dbReference type="KEGG" id="sna:Snas_0338"/>
<accession>D3Q386</accession>
<sequence length="127" mass="13365">MGNAVLAGVALVMFGIFYWYKLWPKVQCWLLVAVGWGLGGMVGSGLQYALGQANDLSSTGMQLLFGVGVPGLFALATMTIFVLNMLPNKTVSTPPIGWVARICALLVPLTMVAMPSLGDNLMTSIGA</sequence>
<keyword evidence="1" id="KW-0812">Transmembrane</keyword>
<evidence type="ECO:0000313" key="2">
    <source>
        <dbReference type="EMBL" id="ADD40056.1"/>
    </source>
</evidence>